<dbReference type="EMBL" id="LUXM01000033">
    <property type="protein sequence ID" value="KZU94148.1"/>
    <property type="molecule type" value="Genomic_DNA"/>
</dbReference>
<gene>
    <name evidence="12" type="ORF">JH395_12255</name>
    <name evidence="10" type="ORF">Lp19_2122</name>
    <name evidence="11" type="ORF">NAB2_2330</name>
    <name evidence="9" type="ORF">Nizo2260_1047</name>
</gene>
<organism evidence="10 14">
    <name type="scientific">Lactiplantibacillus plantarum</name>
    <name type="common">Lactobacillus plantarum</name>
    <dbReference type="NCBI Taxonomy" id="1590"/>
    <lineage>
        <taxon>Bacteria</taxon>
        <taxon>Bacillati</taxon>
        <taxon>Bacillota</taxon>
        <taxon>Bacilli</taxon>
        <taxon>Lactobacillales</taxon>
        <taxon>Lactobacillaceae</taxon>
        <taxon>Lactiplantibacillus</taxon>
    </lineage>
</organism>
<evidence type="ECO:0000313" key="10">
    <source>
        <dbReference type="EMBL" id="KZU94148.1"/>
    </source>
</evidence>
<feature type="transmembrane region" description="Helical" evidence="7">
    <location>
        <begin position="95"/>
        <end position="119"/>
    </location>
</feature>
<dbReference type="AlphaFoldDB" id="A0A0G9F955"/>
<dbReference type="PATRIC" id="fig|1590.142.peg.582"/>
<evidence type="ECO:0000256" key="3">
    <source>
        <dbReference type="ARBA" id="ARBA00022475"/>
    </source>
</evidence>
<keyword evidence="4 7" id="KW-0812">Transmembrane</keyword>
<reference evidence="12 16" key="2">
    <citation type="submission" date="2020-12" db="EMBL/GenBank/DDBJ databases">
        <title>Whole genome sequencing of Lactobacillus plantarum PC518.</title>
        <authorList>
            <person name="Guo Q."/>
        </authorList>
    </citation>
    <scope>NUCLEOTIDE SEQUENCE [LARGE SCALE GENOMIC DNA]</scope>
    <source>
        <strain evidence="12 16">PC518</strain>
    </source>
</reference>
<dbReference type="PROSITE" id="PS50928">
    <property type="entry name" value="ABC_TM1"/>
    <property type="match status" value="1"/>
</dbReference>
<feature type="transmembrane region" description="Helical" evidence="7">
    <location>
        <begin position="255"/>
        <end position="272"/>
    </location>
</feature>
<comment type="subcellular location">
    <subcellularLocation>
        <location evidence="1 7">Cell membrane</location>
        <topology evidence="1 7">Multi-pass membrane protein</topology>
    </subcellularLocation>
</comment>
<evidence type="ECO:0000313" key="11">
    <source>
        <dbReference type="EMBL" id="KZV01710.1"/>
    </source>
</evidence>
<reference evidence="13 14" key="1">
    <citation type="submission" date="2016-03" db="EMBL/GenBank/DDBJ databases">
        <title>Comparative genomics of 54 Lactobacillus plantarum strains reveals genomic uncoupling from niche constraints.</title>
        <authorList>
            <person name="Martino M.E."/>
        </authorList>
    </citation>
    <scope>NUCLEOTIDE SEQUENCE [LARGE SCALE GENOMIC DNA]</scope>
    <source>
        <strain evidence="10 14">19.1</strain>
        <strain evidence="11 13">NAB2</strain>
        <strain evidence="9 15">Nizo2260</strain>
    </source>
</reference>
<evidence type="ECO:0000256" key="1">
    <source>
        <dbReference type="ARBA" id="ARBA00004651"/>
    </source>
</evidence>
<dbReference type="EMBL" id="LUXO01000033">
    <property type="protein sequence ID" value="KZV01710.1"/>
    <property type="molecule type" value="Genomic_DNA"/>
</dbReference>
<evidence type="ECO:0000313" key="15">
    <source>
        <dbReference type="Proteomes" id="UP000076989"/>
    </source>
</evidence>
<evidence type="ECO:0000256" key="2">
    <source>
        <dbReference type="ARBA" id="ARBA00022448"/>
    </source>
</evidence>
<dbReference type="Gene3D" id="1.10.3720.10">
    <property type="entry name" value="MetI-like"/>
    <property type="match status" value="1"/>
</dbReference>
<accession>A0A0G9F955</accession>
<evidence type="ECO:0000256" key="4">
    <source>
        <dbReference type="ARBA" id="ARBA00022692"/>
    </source>
</evidence>
<keyword evidence="5 7" id="KW-1133">Transmembrane helix</keyword>
<keyword evidence="3" id="KW-1003">Cell membrane</keyword>
<dbReference type="PANTHER" id="PTHR30043:SF1">
    <property type="entry name" value="ABC TRANSPORT SYSTEM PERMEASE PROTEIN P69"/>
    <property type="match status" value="1"/>
</dbReference>
<dbReference type="InterPro" id="IPR035906">
    <property type="entry name" value="MetI-like_sf"/>
</dbReference>
<feature type="transmembrane region" description="Helical" evidence="7">
    <location>
        <begin position="195"/>
        <end position="216"/>
    </location>
</feature>
<evidence type="ECO:0000259" key="8">
    <source>
        <dbReference type="PROSITE" id="PS50928"/>
    </source>
</evidence>
<name>A0A0G9F955_LACPN</name>
<dbReference type="Pfam" id="PF00528">
    <property type="entry name" value="BPD_transp_1"/>
    <property type="match status" value="1"/>
</dbReference>
<feature type="transmembrane region" description="Helical" evidence="7">
    <location>
        <begin position="223"/>
        <end position="243"/>
    </location>
</feature>
<dbReference type="Proteomes" id="UP000076989">
    <property type="component" value="Unassembled WGS sequence"/>
</dbReference>
<dbReference type="OMA" id="WIAQFFL"/>
<evidence type="ECO:0000313" key="14">
    <source>
        <dbReference type="Proteomes" id="UP000076882"/>
    </source>
</evidence>
<evidence type="ECO:0000313" key="13">
    <source>
        <dbReference type="Proteomes" id="UP000076872"/>
    </source>
</evidence>
<evidence type="ECO:0000313" key="9">
    <source>
        <dbReference type="EMBL" id="KZU05652.1"/>
    </source>
</evidence>
<dbReference type="GO" id="GO:0005886">
    <property type="term" value="C:plasma membrane"/>
    <property type="evidence" value="ECO:0007669"/>
    <property type="project" value="UniProtKB-SubCell"/>
</dbReference>
<feature type="transmembrane region" description="Helical" evidence="7">
    <location>
        <begin position="140"/>
        <end position="163"/>
    </location>
</feature>
<evidence type="ECO:0000256" key="7">
    <source>
        <dbReference type="RuleBase" id="RU363032"/>
    </source>
</evidence>
<dbReference type="Proteomes" id="UP000595466">
    <property type="component" value="Chromosome"/>
</dbReference>
<evidence type="ECO:0000313" key="12">
    <source>
        <dbReference type="EMBL" id="QQM60485.1"/>
    </source>
</evidence>
<dbReference type="EMBL" id="LUWI01000016">
    <property type="protein sequence ID" value="KZU05652.1"/>
    <property type="molecule type" value="Genomic_DNA"/>
</dbReference>
<sequence length="284" mass="30641">MIENSQPKTQVLQPSAPPTRSISLVTRPRKILRAVMIGLTLISVYSLVTLNNANLNIIDALHSLGLNLNAMFLHPSVGQDTLGQLLRALMTSVSLAMLTTLLGALIAFFIAVGAARNLAPSWLATSIKAVMAFIRAIPTILWVLIYSVVMGLGASAAVVGLTFHSVAYLVKAYSESIEETSQDTIEALKASGVGFWPIVFQAILPSIIPALLSWTFIRFEINFANAVAVGAAAGADDIGYYLFMAGSFYFDFHEVGLIVYLLLGVAIVLELVSMRLRGHYLKNN</sequence>
<dbReference type="CDD" id="cd06261">
    <property type="entry name" value="TM_PBP2"/>
    <property type="match status" value="1"/>
</dbReference>
<dbReference type="RefSeq" id="WP_003640973.1">
    <property type="nucleotide sequence ID" value="NZ_AP018405.1"/>
</dbReference>
<dbReference type="InterPro" id="IPR000515">
    <property type="entry name" value="MetI-like"/>
</dbReference>
<protein>
    <submittedName>
        <fullName evidence="12">ABC transporter permease subunit</fullName>
    </submittedName>
    <submittedName>
        <fullName evidence="10">Phosphonate ABC transporter permease proteinphnE1</fullName>
    </submittedName>
</protein>
<proteinExistence type="inferred from homology"/>
<comment type="similarity">
    <text evidence="7">Belongs to the binding-protein-dependent transport system permease family.</text>
</comment>
<dbReference type="Proteomes" id="UP000076882">
    <property type="component" value="Unassembled WGS sequence"/>
</dbReference>
<dbReference type="GeneID" id="77217248"/>
<keyword evidence="2 7" id="KW-0813">Transport</keyword>
<dbReference type="GO" id="GO:0055085">
    <property type="term" value="P:transmembrane transport"/>
    <property type="evidence" value="ECO:0007669"/>
    <property type="project" value="InterPro"/>
</dbReference>
<evidence type="ECO:0000313" key="16">
    <source>
        <dbReference type="Proteomes" id="UP000595466"/>
    </source>
</evidence>
<dbReference type="SUPFAM" id="SSF161098">
    <property type="entry name" value="MetI-like"/>
    <property type="match status" value="1"/>
</dbReference>
<dbReference type="Proteomes" id="UP000076872">
    <property type="component" value="Unassembled WGS sequence"/>
</dbReference>
<evidence type="ECO:0000256" key="6">
    <source>
        <dbReference type="ARBA" id="ARBA00023136"/>
    </source>
</evidence>
<feature type="transmembrane region" description="Helical" evidence="7">
    <location>
        <begin position="31"/>
        <end position="48"/>
    </location>
</feature>
<feature type="domain" description="ABC transmembrane type-1" evidence="8">
    <location>
        <begin position="89"/>
        <end position="273"/>
    </location>
</feature>
<keyword evidence="6 7" id="KW-0472">Membrane</keyword>
<dbReference type="EMBL" id="CP066817">
    <property type="protein sequence ID" value="QQM60485.1"/>
    <property type="molecule type" value="Genomic_DNA"/>
</dbReference>
<dbReference type="KEGG" id="lpb:SH83_02825"/>
<evidence type="ECO:0000256" key="5">
    <source>
        <dbReference type="ARBA" id="ARBA00022989"/>
    </source>
</evidence>
<dbReference type="PANTHER" id="PTHR30043">
    <property type="entry name" value="PHOSPHONATES TRANSPORT SYSTEM PERMEASE PROTEIN"/>
    <property type="match status" value="1"/>
</dbReference>